<sequence>MVLNLKIRTFLLVLLLVFIPLSSGFVEGFRESMDPIPSLLYKGGMRMQSRKLFSHDIVLDYDDAGANTKHKKPGNGKGR</sequence>
<proteinExistence type="predicted"/>
<accession>A0ACB9LBY4</accession>
<comment type="caution">
    <text evidence="1">The sequence shown here is derived from an EMBL/GenBank/DDBJ whole genome shotgun (WGS) entry which is preliminary data.</text>
</comment>
<keyword evidence="2" id="KW-1185">Reference proteome</keyword>
<reference evidence="1 2" key="1">
    <citation type="journal article" date="2022" name="DNA Res.">
        <title>Chromosomal-level genome assembly of the orchid tree Bauhinia variegata (Leguminosae; Cercidoideae) supports the allotetraploid origin hypothesis of Bauhinia.</title>
        <authorList>
            <person name="Zhong Y."/>
            <person name="Chen Y."/>
            <person name="Zheng D."/>
            <person name="Pang J."/>
            <person name="Liu Y."/>
            <person name="Luo S."/>
            <person name="Meng S."/>
            <person name="Qian L."/>
            <person name="Wei D."/>
            <person name="Dai S."/>
            <person name="Zhou R."/>
        </authorList>
    </citation>
    <scope>NUCLEOTIDE SEQUENCE [LARGE SCALE GENOMIC DNA]</scope>
    <source>
        <strain evidence="1">BV-YZ2020</strain>
    </source>
</reference>
<dbReference type="EMBL" id="CM039437">
    <property type="protein sequence ID" value="KAI4307085.1"/>
    <property type="molecule type" value="Genomic_DNA"/>
</dbReference>
<evidence type="ECO:0000313" key="1">
    <source>
        <dbReference type="EMBL" id="KAI4307085.1"/>
    </source>
</evidence>
<protein>
    <submittedName>
        <fullName evidence="1">Uncharacterized protein</fullName>
    </submittedName>
</protein>
<organism evidence="1 2">
    <name type="scientific">Bauhinia variegata</name>
    <name type="common">Purple orchid tree</name>
    <name type="synonym">Phanera variegata</name>
    <dbReference type="NCBI Taxonomy" id="167791"/>
    <lineage>
        <taxon>Eukaryota</taxon>
        <taxon>Viridiplantae</taxon>
        <taxon>Streptophyta</taxon>
        <taxon>Embryophyta</taxon>
        <taxon>Tracheophyta</taxon>
        <taxon>Spermatophyta</taxon>
        <taxon>Magnoliopsida</taxon>
        <taxon>eudicotyledons</taxon>
        <taxon>Gunneridae</taxon>
        <taxon>Pentapetalae</taxon>
        <taxon>rosids</taxon>
        <taxon>fabids</taxon>
        <taxon>Fabales</taxon>
        <taxon>Fabaceae</taxon>
        <taxon>Cercidoideae</taxon>
        <taxon>Cercideae</taxon>
        <taxon>Bauhiniinae</taxon>
        <taxon>Bauhinia</taxon>
    </lineage>
</organism>
<name>A0ACB9LBY4_BAUVA</name>
<dbReference type="Proteomes" id="UP000828941">
    <property type="component" value="Chromosome 12"/>
</dbReference>
<evidence type="ECO:0000313" key="2">
    <source>
        <dbReference type="Proteomes" id="UP000828941"/>
    </source>
</evidence>
<gene>
    <name evidence="1" type="ORF">L6164_030311</name>
</gene>